<proteinExistence type="predicted"/>
<dbReference type="Gramene" id="Ma05_t06510.1">
    <property type="protein sequence ID" value="Ma05_p06510.1"/>
    <property type="gene ID" value="Ma05_g06510"/>
</dbReference>
<dbReference type="AlphaFoldDB" id="A0A804J1M1"/>
<name>A0A804J1M1_MUSAM</name>
<dbReference type="EnsemblPlants" id="Ma05_t06510.1">
    <property type="protein sequence ID" value="Ma05_p06510.1"/>
    <property type="gene ID" value="Ma05_g06510"/>
</dbReference>
<organism evidence="1 2">
    <name type="scientific">Musa acuminata subsp. malaccensis</name>
    <name type="common">Wild banana</name>
    <name type="synonym">Musa malaccensis</name>
    <dbReference type="NCBI Taxonomy" id="214687"/>
    <lineage>
        <taxon>Eukaryota</taxon>
        <taxon>Viridiplantae</taxon>
        <taxon>Streptophyta</taxon>
        <taxon>Embryophyta</taxon>
        <taxon>Tracheophyta</taxon>
        <taxon>Spermatophyta</taxon>
        <taxon>Magnoliopsida</taxon>
        <taxon>Liliopsida</taxon>
        <taxon>Zingiberales</taxon>
        <taxon>Musaceae</taxon>
        <taxon>Musa</taxon>
    </lineage>
</organism>
<dbReference type="InParanoid" id="A0A804J1M1"/>
<evidence type="ECO:0000313" key="1">
    <source>
        <dbReference type="EnsemblPlants" id="Ma05_p06510.1"/>
    </source>
</evidence>
<evidence type="ECO:0000313" key="2">
    <source>
        <dbReference type="Proteomes" id="UP000012960"/>
    </source>
</evidence>
<keyword evidence="2" id="KW-1185">Reference proteome</keyword>
<protein>
    <submittedName>
        <fullName evidence="1">Uncharacterized protein</fullName>
    </submittedName>
</protein>
<dbReference type="Proteomes" id="UP000012960">
    <property type="component" value="Unplaced"/>
</dbReference>
<reference evidence="1" key="1">
    <citation type="submission" date="2021-05" db="UniProtKB">
        <authorList>
            <consortium name="EnsemblPlants"/>
        </authorList>
    </citation>
    <scope>IDENTIFICATION</scope>
    <source>
        <strain evidence="1">subsp. malaccensis</strain>
    </source>
</reference>
<accession>A0A804J1M1</accession>
<sequence length="19" mass="2204">MSGFILTIEVDRSLRCLHL</sequence>